<dbReference type="OrthoDB" id="27839at2157"/>
<keyword evidence="1" id="KW-0812">Transmembrane</keyword>
<keyword evidence="1" id="KW-0472">Membrane</keyword>
<feature type="transmembrane region" description="Helical" evidence="1">
    <location>
        <begin position="6"/>
        <end position="29"/>
    </location>
</feature>
<accession>A1RTT6</accession>
<dbReference type="STRING" id="384616.Pisl_1201"/>
<dbReference type="eggNOG" id="arCOG05479">
    <property type="taxonomic scope" value="Archaea"/>
</dbReference>
<dbReference type="EMBL" id="CP000504">
    <property type="protein sequence ID" value="ABL88368.1"/>
    <property type="molecule type" value="Genomic_DNA"/>
</dbReference>
<evidence type="ECO:0000313" key="3">
    <source>
        <dbReference type="Proteomes" id="UP000002595"/>
    </source>
</evidence>
<keyword evidence="1" id="KW-1133">Transmembrane helix</keyword>
<dbReference type="HOGENOM" id="CLU_1187818_0_0_2"/>
<organism evidence="2 3">
    <name type="scientific">Pyrobaculum islandicum (strain DSM 4184 / JCM 9189 / GEO3)</name>
    <dbReference type="NCBI Taxonomy" id="384616"/>
    <lineage>
        <taxon>Archaea</taxon>
        <taxon>Thermoproteota</taxon>
        <taxon>Thermoprotei</taxon>
        <taxon>Thermoproteales</taxon>
        <taxon>Thermoproteaceae</taxon>
        <taxon>Pyrobaculum</taxon>
    </lineage>
</organism>
<reference evidence="2" key="1">
    <citation type="submission" date="2006-12" db="EMBL/GenBank/DDBJ databases">
        <title>Complete sequence of Pyrobaculum islandicum DSM 4184.</title>
        <authorList>
            <person name="Copeland A."/>
            <person name="Lucas S."/>
            <person name="Lapidus A."/>
            <person name="Barry K."/>
            <person name="Detter J.C."/>
            <person name="Glavina del Rio T."/>
            <person name="Dalin E."/>
            <person name="Tice H."/>
            <person name="Pitluck S."/>
            <person name="Meincke L."/>
            <person name="Brettin T."/>
            <person name="Bruce D."/>
            <person name="Han C."/>
            <person name="Tapia R."/>
            <person name="Gilna P."/>
            <person name="Schmutz J."/>
            <person name="Larimer F."/>
            <person name="Land M."/>
            <person name="Hauser L."/>
            <person name="Kyrpides N."/>
            <person name="Mikhailova N."/>
            <person name="Cozen A.E."/>
            <person name="Fitz-Gibbon S.T."/>
            <person name="House C.H."/>
            <person name="Saltikov C."/>
            <person name="Lowe T."/>
            <person name="Richardson P."/>
        </authorList>
    </citation>
    <scope>NUCLEOTIDE SEQUENCE [LARGE SCALE GENOMIC DNA]</scope>
    <source>
        <strain evidence="2">DSM 4184</strain>
    </source>
</reference>
<dbReference type="KEGG" id="pis:Pisl_1201"/>
<name>A1RTT6_PYRIL</name>
<dbReference type="GeneID" id="4617888"/>
<dbReference type="RefSeq" id="WP_011762943.1">
    <property type="nucleotide sequence ID" value="NC_008701.1"/>
</dbReference>
<gene>
    <name evidence="2" type="ordered locus">Pisl_1201</name>
</gene>
<dbReference type="AlphaFoldDB" id="A1RTT6"/>
<sequence length="234" mass="26697">MWWLIYFSIVVIALVSTVGVLLVLTEAYSNTLEAYRIAKFALDQWSSLTSRLNYTICLAAESRAREAVGTLNISKYLELGALFEQAMSKVRERSLLKRLNFSWAFWGDVFMWNVTFRRYRAGGVIDWLRPSALINTVNAIRGTSFDLTTSTVYDVLKPLVPNGATLEGVVYGYLYGNGTYTGYLHGDYVLIDRRELKCTDGHISVRFYATHYATLTVNETSPYIYVYYEISINN</sequence>
<protein>
    <submittedName>
        <fullName evidence="2">Uncharacterized protein</fullName>
    </submittedName>
</protein>
<proteinExistence type="predicted"/>
<evidence type="ECO:0000256" key="1">
    <source>
        <dbReference type="SAM" id="Phobius"/>
    </source>
</evidence>
<dbReference type="Proteomes" id="UP000002595">
    <property type="component" value="Chromosome"/>
</dbReference>
<keyword evidence="3" id="KW-1185">Reference proteome</keyword>
<evidence type="ECO:0000313" key="2">
    <source>
        <dbReference type="EMBL" id="ABL88368.1"/>
    </source>
</evidence>